<reference evidence="6" key="2">
    <citation type="submission" date="2025-08" db="UniProtKB">
        <authorList>
            <consortium name="RefSeq"/>
        </authorList>
    </citation>
    <scope>IDENTIFICATION</scope>
    <source>
        <tissue evidence="6">Blood</tissue>
    </source>
</reference>
<organism evidence="5 6">
    <name type="scientific">Callorhinus ursinus</name>
    <name type="common">Northern fur seal</name>
    <dbReference type="NCBI Taxonomy" id="34884"/>
    <lineage>
        <taxon>Eukaryota</taxon>
        <taxon>Metazoa</taxon>
        <taxon>Chordata</taxon>
        <taxon>Craniata</taxon>
        <taxon>Vertebrata</taxon>
        <taxon>Euteleostomi</taxon>
        <taxon>Mammalia</taxon>
        <taxon>Eutheria</taxon>
        <taxon>Laurasiatheria</taxon>
        <taxon>Carnivora</taxon>
        <taxon>Caniformia</taxon>
        <taxon>Pinnipedia</taxon>
        <taxon>Otariidae</taxon>
        <taxon>Callorhinus</taxon>
    </lineage>
</organism>
<dbReference type="AlphaFoldDB" id="A0A3Q7NEK2"/>
<dbReference type="PROSITE" id="PS50189">
    <property type="entry name" value="NTR"/>
    <property type="match status" value="1"/>
</dbReference>
<evidence type="ECO:0000313" key="6">
    <source>
        <dbReference type="RefSeq" id="XP_025719115.1"/>
    </source>
</evidence>
<dbReference type="GO" id="GO:0005576">
    <property type="term" value="C:extracellular region"/>
    <property type="evidence" value="ECO:0007669"/>
    <property type="project" value="UniProtKB-SubCell"/>
</dbReference>
<accession>A0A3Q7NEK2</accession>
<keyword evidence="3" id="KW-1015">Disulfide bond</keyword>
<comment type="subcellular location">
    <subcellularLocation>
        <location evidence="1">Secreted</location>
    </subcellularLocation>
</comment>
<proteinExistence type="predicted"/>
<feature type="domain" description="NTR" evidence="4">
    <location>
        <begin position="195"/>
        <end position="349"/>
    </location>
</feature>
<evidence type="ECO:0000259" key="4">
    <source>
        <dbReference type="PROSITE" id="PS50189"/>
    </source>
</evidence>
<name>A0A3Q7NEK2_CALUR</name>
<dbReference type="Proteomes" id="UP000286641">
    <property type="component" value="Unplaced"/>
</dbReference>
<keyword evidence="2" id="KW-0964">Secreted</keyword>
<dbReference type="RefSeq" id="XP_025719115.1">
    <property type="nucleotide sequence ID" value="XM_025863330.1"/>
</dbReference>
<sequence>MYAFQYETKMNSSDNTVVLYLEKVRKPGWRPPEAYGQPGEHRIHGQRLGQCYQRIMVPEVSSPGCKATLSVLWSRPCGQCPMISGLVSSDRIPFPSPTPSFPTRKTQCWASGSTGCCRWSSCRPLRSPYMTTMSLPGGAAPSTTCPQSSLPCGRSVTKMSADVRRCPSPRKDNTRLRQEELQAAARETGVDFGECGKWRQAGGGPPAGQMPTGHPPAPAFPVYKVRLKSVKSSTSSPYIYYNMKLEDIIKRGTDSAVSLTMKKFISHATCHDSLGLQEQETYLIMGQISDMWKVKSECVGAPAVPGLSYIYVLGRKTFFMQWPTDGDVGKKELLDHLTGFSDYMSTHGCESWDSEVSTALRRLFPSRHRPLALTPNKEHGVSYPKSIHLSLLQHSSRTLHNQPQHCRDLPPPSPSYTISITLAFSVSFQHPS</sequence>
<keyword evidence="5" id="KW-1185">Reference proteome</keyword>
<dbReference type="Gene3D" id="2.40.50.120">
    <property type="match status" value="1"/>
</dbReference>
<dbReference type="SUPFAM" id="SSF50242">
    <property type="entry name" value="TIMP-like"/>
    <property type="match status" value="1"/>
</dbReference>
<evidence type="ECO:0000256" key="2">
    <source>
        <dbReference type="ARBA" id="ARBA00022525"/>
    </source>
</evidence>
<reference key="1">
    <citation type="submission" date="2019-01" db="UniProtKB">
        <authorList>
            <consortium name="RefSeq"/>
        </authorList>
    </citation>
    <scope>IDENTIFICATION</scope>
</reference>
<dbReference type="InterPro" id="IPR008993">
    <property type="entry name" value="TIMP-like_OB-fold"/>
</dbReference>
<evidence type="ECO:0000256" key="1">
    <source>
        <dbReference type="ARBA" id="ARBA00004613"/>
    </source>
</evidence>
<dbReference type="InterPro" id="IPR001134">
    <property type="entry name" value="Netrin_domain"/>
</dbReference>
<protein>
    <submittedName>
        <fullName evidence="6">Uncharacterized protein LOC112816681</fullName>
    </submittedName>
</protein>
<evidence type="ECO:0000313" key="5">
    <source>
        <dbReference type="Proteomes" id="UP000286641"/>
    </source>
</evidence>
<dbReference type="Pfam" id="PF01759">
    <property type="entry name" value="NTR"/>
    <property type="match status" value="1"/>
</dbReference>
<dbReference type="SMART" id="SM00643">
    <property type="entry name" value="C345C"/>
    <property type="match status" value="1"/>
</dbReference>
<dbReference type="InterPro" id="IPR018933">
    <property type="entry name" value="Netrin_module_non-TIMP"/>
</dbReference>
<gene>
    <name evidence="6" type="primary">LOC112816681</name>
</gene>
<evidence type="ECO:0000256" key="3">
    <source>
        <dbReference type="ARBA" id="ARBA00023157"/>
    </source>
</evidence>
<dbReference type="InParanoid" id="A0A3Q7NEK2"/>